<sequence>MESSRANSGQSAPLMAQDLQPSTVVGFQQQGTVDWTRIMSGSVTFSVDVLSRLSKAGVEAFTIYAARAIFSNVKLGPNGELRLHRALDKLSAFPSFGKALWFGFGVKHIIWSMQESTEGLNCLGICACLTEGYSTIVAAKTIRELFLLYNPPAELTPALRQWLALVESSAGLLASSEFGLVLHGLTRLCLRDGLYNLQYSGSPKDIALVLKQVFEISTGRLDRLFFSGGADCAWIAAVAHWLLDLRVEVQDQDGTIIYRPDGTRSKSSLEAQVIITYYQGHSSEILRVRRKHYVIPSGNMLIDFQSHRDTMSCGRVSWESCLVDTFGSPMRLLLGPQARSTGACLGSAARIFLASVRDGEGHKEFSRTRSWRNAPLPISESSYGRGFCLLALRLLPELNQNPVLHQTMEAAVNTGYLDAAQQFSQSFTSLRQLCSCIKCRPVAYDEGHDTTFCLLLLIQTICTLVRGMSVICMQQDLEVRPTRSGLESLYWDQGYVVPDLDPVVHGLLKSWPACGSLMLAQMLFSGQQQVRVLGRESIAATSHSGLCFCLNTLMEITSDPQRACVVTVVPGKIEKNNFMYNMVSDHISGVTGTLEVTGYDAVSMTSVTKYDDLADSSSPGLNAELIIEEVFPESTSLSAIYRVSTAVFPSRHFPIGPSAIWHKLGDAYTAASCEGKTCDSLNGYQSILVKGEGLLLRTPDWQRTRLPITRVLSAKDVSVWVALSQTGLWTKDASMNDISISVIHRLQGKQCTNVTTVLYRLLRQYRGWNSEDMNSTVGIDELDETQNKTPVTEKRFVQLGPSGMETRLL</sequence>
<dbReference type="HOGENOM" id="CLU_013539_0_0_1"/>
<accession>X0HGP6</accession>
<proteinExistence type="predicted"/>
<reference evidence="1" key="2">
    <citation type="submission" date="2012-05" db="EMBL/GenBank/DDBJ databases">
        <title>The Genome Annotation of Fusarium oxysporum PHW808.</title>
        <authorList>
            <consortium name="The Broad Institute Genomics Platform"/>
            <person name="Ma L.-J."/>
            <person name="Corby-Kistler H."/>
            <person name="Broz K."/>
            <person name="Gale L.R."/>
            <person name="Jonkers W."/>
            <person name="O'Donnell K."/>
            <person name="Ploetz R."/>
            <person name="Steinberg C."/>
            <person name="Schwartz D.C."/>
            <person name="VanEtten H."/>
            <person name="Zhou S."/>
            <person name="Young S.K."/>
            <person name="Zeng Q."/>
            <person name="Gargeya S."/>
            <person name="Fitzgerald M."/>
            <person name="Abouelleil A."/>
            <person name="Alvarado L."/>
            <person name="Chapman S.B."/>
            <person name="Gainer-Dewar J."/>
            <person name="Goldberg J."/>
            <person name="Griggs A."/>
            <person name="Gujja S."/>
            <person name="Hansen M."/>
            <person name="Howarth C."/>
            <person name="Imamovic A."/>
            <person name="Ireland A."/>
            <person name="Larimer J."/>
            <person name="McCowan C."/>
            <person name="Murphy C."/>
            <person name="Pearson M."/>
            <person name="Poon T.W."/>
            <person name="Priest M."/>
            <person name="Roberts A."/>
            <person name="Saif S."/>
            <person name="Shea T."/>
            <person name="Sykes S."/>
            <person name="Wortman J."/>
            <person name="Nusbaum C."/>
            <person name="Birren B."/>
        </authorList>
    </citation>
    <scope>NUCLEOTIDE SEQUENCE</scope>
    <source>
        <strain evidence="1">54008</strain>
    </source>
</reference>
<reference evidence="1" key="1">
    <citation type="submission" date="2011-11" db="EMBL/GenBank/DDBJ databases">
        <title>The Genome Sequence of Fusarium oxysporum PHW808.</title>
        <authorList>
            <consortium name="The Broad Institute Genome Sequencing Platform"/>
            <person name="Ma L.-J."/>
            <person name="Gale L.R."/>
            <person name="Schwartz D.C."/>
            <person name="Zhou S."/>
            <person name="Corby-Kistler H."/>
            <person name="Young S.K."/>
            <person name="Zeng Q."/>
            <person name="Gargeya S."/>
            <person name="Fitzgerald M."/>
            <person name="Haas B."/>
            <person name="Abouelleil A."/>
            <person name="Alvarado L."/>
            <person name="Arachchi H.M."/>
            <person name="Berlin A."/>
            <person name="Brown A."/>
            <person name="Chapman S.B."/>
            <person name="Chen Z."/>
            <person name="Dunbar C."/>
            <person name="Freedman E."/>
            <person name="Gearin G."/>
            <person name="Goldberg J."/>
            <person name="Griggs A."/>
            <person name="Gujja S."/>
            <person name="Heiman D."/>
            <person name="Howarth C."/>
            <person name="Larson L."/>
            <person name="Lui A."/>
            <person name="MacDonald P.J.P."/>
            <person name="Montmayeur A."/>
            <person name="Murphy C."/>
            <person name="Neiman D."/>
            <person name="Pearson M."/>
            <person name="Priest M."/>
            <person name="Roberts A."/>
            <person name="Saif S."/>
            <person name="Shea T."/>
            <person name="Shenoy N."/>
            <person name="Sisk P."/>
            <person name="Stolte C."/>
            <person name="Sykes S."/>
            <person name="Wortman J."/>
            <person name="Nusbaum C."/>
            <person name="Birren B."/>
        </authorList>
    </citation>
    <scope>NUCLEOTIDE SEQUENCE [LARGE SCALE GENOMIC DNA]</scope>
    <source>
        <strain evidence="1">54008</strain>
    </source>
</reference>
<dbReference type="EMBL" id="JH658858">
    <property type="protein sequence ID" value="EXL75702.1"/>
    <property type="molecule type" value="Genomic_DNA"/>
</dbReference>
<evidence type="ECO:0000313" key="1">
    <source>
        <dbReference type="EMBL" id="EXL75702.1"/>
    </source>
</evidence>
<organism evidence="1">
    <name type="scientific">Fusarium oxysporum f. sp. conglutinans race 2 54008</name>
    <dbReference type="NCBI Taxonomy" id="1089457"/>
    <lineage>
        <taxon>Eukaryota</taxon>
        <taxon>Fungi</taxon>
        <taxon>Dikarya</taxon>
        <taxon>Ascomycota</taxon>
        <taxon>Pezizomycotina</taxon>
        <taxon>Sordariomycetes</taxon>
        <taxon>Hypocreomycetidae</taxon>
        <taxon>Hypocreales</taxon>
        <taxon>Nectriaceae</taxon>
        <taxon>Fusarium</taxon>
        <taxon>Fusarium oxysporum species complex</taxon>
    </lineage>
</organism>
<gene>
    <name evidence="1" type="ORF">FOPG_09378</name>
</gene>
<dbReference type="OrthoDB" id="3344043at2759"/>
<dbReference type="AlphaFoldDB" id="X0HGP6"/>
<dbReference type="Proteomes" id="UP000030676">
    <property type="component" value="Unassembled WGS sequence"/>
</dbReference>
<protein>
    <submittedName>
        <fullName evidence="1">Uncharacterized protein</fullName>
    </submittedName>
</protein>
<name>X0HGP6_FUSOX</name>